<proteinExistence type="predicted"/>
<dbReference type="InterPro" id="IPR006675">
    <property type="entry name" value="HDIG_dom"/>
</dbReference>
<dbReference type="NCBIfam" id="TIGR00277">
    <property type="entry name" value="HDIG"/>
    <property type="match status" value="1"/>
</dbReference>
<dbReference type="CDD" id="cd00077">
    <property type="entry name" value="HDc"/>
    <property type="match status" value="1"/>
</dbReference>
<gene>
    <name evidence="2" type="ORF">NCTC10327_00122</name>
</gene>
<evidence type="ECO:0000259" key="1">
    <source>
        <dbReference type="PROSITE" id="PS51831"/>
    </source>
</evidence>
<organism evidence="2 3">
    <name type="scientific">Actinobaculum suis</name>
    <dbReference type="NCBI Taxonomy" id="1657"/>
    <lineage>
        <taxon>Bacteria</taxon>
        <taxon>Bacillati</taxon>
        <taxon>Actinomycetota</taxon>
        <taxon>Actinomycetes</taxon>
        <taxon>Actinomycetales</taxon>
        <taxon>Actinomycetaceae</taxon>
        <taxon>Actinobaculum</taxon>
    </lineage>
</organism>
<dbReference type="Gene3D" id="1.10.3210.10">
    <property type="entry name" value="Hypothetical protein af1432"/>
    <property type="match status" value="1"/>
</dbReference>
<evidence type="ECO:0000313" key="2">
    <source>
        <dbReference type="EMBL" id="VDG75397.1"/>
    </source>
</evidence>
<dbReference type="Pfam" id="PF01966">
    <property type="entry name" value="HD"/>
    <property type="match status" value="1"/>
</dbReference>
<accession>A0A7Z8Y7Q0</accession>
<keyword evidence="2" id="KW-0378">Hydrolase</keyword>
<dbReference type="InterPro" id="IPR006674">
    <property type="entry name" value="HD_domain"/>
</dbReference>
<feature type="domain" description="HD" evidence="1">
    <location>
        <begin position="31"/>
        <end position="149"/>
    </location>
</feature>
<comment type="caution">
    <text evidence="2">The sequence shown here is derived from an EMBL/GenBank/DDBJ whole genome shotgun (WGS) entry which is preliminary data.</text>
</comment>
<dbReference type="GO" id="GO:0016787">
    <property type="term" value="F:hydrolase activity"/>
    <property type="evidence" value="ECO:0007669"/>
    <property type="project" value="UniProtKB-KW"/>
</dbReference>
<protein>
    <submittedName>
        <fullName evidence="2">Deoxyguanosinetriphosphate triphosphohydrolase-like protein</fullName>
    </submittedName>
</protein>
<dbReference type="PROSITE" id="PS51831">
    <property type="entry name" value="HD"/>
    <property type="match status" value="1"/>
</dbReference>
<sequence length="240" mass="27649">MSTNPYLAPSLVFLRSHLKNADVSKPAQRYRYFHCLRVAAIGRAVAENEGLDPDKLEIACLLHDIGKFDSTRPVDHGREGAKIVRPFLQSLGMAAADVEEICQGIAMHTDGRWNYPADSPDYENGVVDYPQEPSVLARSVGDCDNIDRYSVYRIYDTLNYHNFAQLKLPAQLDFVERYRRRIARERNYQCATRSAQRLWIESLERQEHFFAQLAMQVGSALPYEHIRKAEKKKRGHNKHK</sequence>
<dbReference type="SUPFAM" id="SSF109604">
    <property type="entry name" value="HD-domain/PDEase-like"/>
    <property type="match status" value="1"/>
</dbReference>
<reference evidence="2 3" key="1">
    <citation type="submission" date="2018-11" db="EMBL/GenBank/DDBJ databases">
        <authorList>
            <consortium name="Pathogen Informatics"/>
        </authorList>
    </citation>
    <scope>NUCLEOTIDE SEQUENCE [LARGE SCALE GENOMIC DNA]</scope>
    <source>
        <strain evidence="2 3">NCTC10327</strain>
    </source>
</reference>
<dbReference type="Proteomes" id="UP000269974">
    <property type="component" value="Unassembled WGS sequence"/>
</dbReference>
<dbReference type="SMART" id="SM00471">
    <property type="entry name" value="HDc"/>
    <property type="match status" value="1"/>
</dbReference>
<name>A0A7Z8Y7Q0_9ACTO</name>
<dbReference type="AlphaFoldDB" id="A0A7Z8Y7Q0"/>
<dbReference type="RefSeq" id="WP_185933553.1">
    <property type="nucleotide sequence ID" value="NZ_UYIO01000001.1"/>
</dbReference>
<evidence type="ECO:0000313" key="3">
    <source>
        <dbReference type="Proteomes" id="UP000269974"/>
    </source>
</evidence>
<dbReference type="InterPro" id="IPR003607">
    <property type="entry name" value="HD/PDEase_dom"/>
</dbReference>
<dbReference type="EMBL" id="UYIO01000001">
    <property type="protein sequence ID" value="VDG75397.1"/>
    <property type="molecule type" value="Genomic_DNA"/>
</dbReference>